<evidence type="ECO:0000313" key="4">
    <source>
        <dbReference type="Proteomes" id="UP000572680"/>
    </source>
</evidence>
<feature type="chain" id="PRO_5030960865" evidence="2">
    <location>
        <begin position="23"/>
        <end position="120"/>
    </location>
</feature>
<feature type="signal peptide" evidence="2">
    <location>
        <begin position="1"/>
        <end position="22"/>
    </location>
</feature>
<dbReference type="Proteomes" id="UP000572680">
    <property type="component" value="Unassembled WGS sequence"/>
</dbReference>
<evidence type="ECO:0000256" key="2">
    <source>
        <dbReference type="SAM" id="SignalP"/>
    </source>
</evidence>
<accession>A0A7W3QSF4</accession>
<evidence type="ECO:0000313" key="3">
    <source>
        <dbReference type="EMBL" id="MBA8957597.1"/>
    </source>
</evidence>
<proteinExistence type="predicted"/>
<feature type="compositionally biased region" description="Basic and acidic residues" evidence="1">
    <location>
        <begin position="41"/>
        <end position="51"/>
    </location>
</feature>
<reference evidence="3 4" key="1">
    <citation type="submission" date="2020-08" db="EMBL/GenBank/DDBJ databases">
        <title>Genomic Encyclopedia of Type Strains, Phase IV (KMG-IV): sequencing the most valuable type-strain genomes for metagenomic binning, comparative biology and taxonomic classification.</title>
        <authorList>
            <person name="Goeker M."/>
        </authorList>
    </citation>
    <scope>NUCLEOTIDE SEQUENCE [LARGE SCALE GENOMIC DNA]</scope>
    <source>
        <strain evidence="3 4">DSM 44197</strain>
    </source>
</reference>
<comment type="caution">
    <text evidence="3">The sequence shown here is derived from an EMBL/GenBank/DDBJ whole genome shotgun (WGS) entry which is preliminary data.</text>
</comment>
<evidence type="ECO:0000256" key="1">
    <source>
        <dbReference type="SAM" id="MobiDB-lite"/>
    </source>
</evidence>
<protein>
    <submittedName>
        <fullName evidence="3">Uncharacterized protein</fullName>
    </submittedName>
</protein>
<keyword evidence="4" id="KW-1185">Reference proteome</keyword>
<sequence>MTRLLVAISATAALCAPVPAHAADPPWARCARDIAVAERHNEEATRHDRARNPRAAAQANRRTRAVIDALHGRCPPASDQRLQAAALAAAEAENANERGLVTAALTAQRTVARNLRDARP</sequence>
<dbReference type="EMBL" id="JACJIA010000026">
    <property type="protein sequence ID" value="MBA8957597.1"/>
    <property type="molecule type" value="Genomic_DNA"/>
</dbReference>
<dbReference type="AlphaFoldDB" id="A0A7W3QSF4"/>
<feature type="region of interest" description="Disordered" evidence="1">
    <location>
        <begin position="41"/>
        <end position="61"/>
    </location>
</feature>
<dbReference type="RefSeq" id="WP_182849402.1">
    <property type="nucleotide sequence ID" value="NZ_BAAALP010000067.1"/>
</dbReference>
<keyword evidence="2" id="KW-0732">Signal</keyword>
<organism evidence="3 4">
    <name type="scientific">Actinomadura namibiensis</name>
    <dbReference type="NCBI Taxonomy" id="182080"/>
    <lineage>
        <taxon>Bacteria</taxon>
        <taxon>Bacillati</taxon>
        <taxon>Actinomycetota</taxon>
        <taxon>Actinomycetes</taxon>
        <taxon>Streptosporangiales</taxon>
        <taxon>Thermomonosporaceae</taxon>
        <taxon>Actinomadura</taxon>
    </lineage>
</organism>
<gene>
    <name evidence="3" type="ORF">HNR61_009292</name>
</gene>
<name>A0A7W3QSF4_ACTNM</name>